<keyword evidence="2" id="KW-0902">Two-component regulatory system</keyword>
<evidence type="ECO:0000256" key="4">
    <source>
        <dbReference type="ARBA" id="ARBA00023163"/>
    </source>
</evidence>
<evidence type="ECO:0000256" key="3">
    <source>
        <dbReference type="ARBA" id="ARBA00023015"/>
    </source>
</evidence>
<feature type="modified residue" description="4-aspartylphosphate" evidence="5">
    <location>
        <position position="53"/>
    </location>
</feature>
<evidence type="ECO:0000313" key="7">
    <source>
        <dbReference type="EMBL" id="SKA80005.1"/>
    </source>
</evidence>
<dbReference type="SUPFAM" id="SSF52172">
    <property type="entry name" value="CheY-like"/>
    <property type="match status" value="1"/>
</dbReference>
<dbReference type="SMART" id="SM00448">
    <property type="entry name" value="REC"/>
    <property type="match status" value="1"/>
</dbReference>
<keyword evidence="8" id="KW-1185">Reference proteome</keyword>
<dbReference type="Pfam" id="PF00072">
    <property type="entry name" value="Response_reg"/>
    <property type="match status" value="1"/>
</dbReference>
<dbReference type="Proteomes" id="UP000190027">
    <property type="component" value="Unassembled WGS sequence"/>
</dbReference>
<dbReference type="InterPro" id="IPR011006">
    <property type="entry name" value="CheY-like_superfamily"/>
</dbReference>
<evidence type="ECO:0000259" key="6">
    <source>
        <dbReference type="PROSITE" id="PS50110"/>
    </source>
</evidence>
<organism evidence="7 8">
    <name type="scientific">Paucidesulfovibrio gracilis DSM 16080</name>
    <dbReference type="NCBI Taxonomy" id="1121449"/>
    <lineage>
        <taxon>Bacteria</taxon>
        <taxon>Pseudomonadati</taxon>
        <taxon>Thermodesulfobacteriota</taxon>
        <taxon>Desulfovibrionia</taxon>
        <taxon>Desulfovibrionales</taxon>
        <taxon>Desulfovibrionaceae</taxon>
        <taxon>Paucidesulfovibrio</taxon>
    </lineage>
</organism>
<dbReference type="OrthoDB" id="9800029at2"/>
<gene>
    <name evidence="7" type="ORF">SAMN02745704_01288</name>
</gene>
<dbReference type="Gene3D" id="3.40.50.2300">
    <property type="match status" value="1"/>
</dbReference>
<evidence type="ECO:0000256" key="1">
    <source>
        <dbReference type="ARBA" id="ARBA00022553"/>
    </source>
</evidence>
<dbReference type="PANTHER" id="PTHR44591">
    <property type="entry name" value="STRESS RESPONSE REGULATOR PROTEIN 1"/>
    <property type="match status" value="1"/>
</dbReference>
<evidence type="ECO:0000256" key="2">
    <source>
        <dbReference type="ARBA" id="ARBA00023012"/>
    </source>
</evidence>
<evidence type="ECO:0000313" key="8">
    <source>
        <dbReference type="Proteomes" id="UP000190027"/>
    </source>
</evidence>
<dbReference type="InterPro" id="IPR001789">
    <property type="entry name" value="Sig_transdc_resp-reg_receiver"/>
</dbReference>
<protein>
    <submittedName>
        <fullName evidence="7">Response regulator receiver domain-containing protein</fullName>
    </submittedName>
</protein>
<dbReference type="RefSeq" id="WP_078716865.1">
    <property type="nucleotide sequence ID" value="NZ_FUYC01000004.1"/>
</dbReference>
<reference evidence="7 8" key="1">
    <citation type="submission" date="2017-02" db="EMBL/GenBank/DDBJ databases">
        <authorList>
            <person name="Peterson S.W."/>
        </authorList>
    </citation>
    <scope>NUCLEOTIDE SEQUENCE [LARGE SCALE GENOMIC DNA]</scope>
    <source>
        <strain evidence="7 8">DSM 16080</strain>
    </source>
</reference>
<dbReference type="FunFam" id="3.40.50.2300:FF:000018">
    <property type="entry name" value="DNA-binding transcriptional regulator NtrC"/>
    <property type="match status" value="1"/>
</dbReference>
<evidence type="ECO:0000256" key="5">
    <source>
        <dbReference type="PROSITE-ProRule" id="PRU00169"/>
    </source>
</evidence>
<name>A0A1T4WT29_9BACT</name>
<keyword evidence="3" id="KW-0805">Transcription regulation</keyword>
<feature type="domain" description="Response regulatory" evidence="6">
    <location>
        <begin position="4"/>
        <end position="118"/>
    </location>
</feature>
<sequence>MSEKVLLVDDEKDFLESLSERMSVRGMNVSTAENPAEAMKAVDADSYDAIVLDLQMPEMNGIDLLKFIREKHPEMQVILLTGHATLEKGVQAMKLGAMDFMEKPADIDVLTDKIKKAQARKLVLVEKMTEDKIKEIMTTKGW</sequence>
<dbReference type="PROSITE" id="PS50110">
    <property type="entry name" value="RESPONSE_REGULATORY"/>
    <property type="match status" value="1"/>
</dbReference>
<dbReference type="EMBL" id="FUYC01000004">
    <property type="protein sequence ID" value="SKA80005.1"/>
    <property type="molecule type" value="Genomic_DNA"/>
</dbReference>
<dbReference type="GO" id="GO:0000160">
    <property type="term" value="P:phosphorelay signal transduction system"/>
    <property type="evidence" value="ECO:0007669"/>
    <property type="project" value="UniProtKB-KW"/>
</dbReference>
<proteinExistence type="predicted"/>
<keyword evidence="1 5" id="KW-0597">Phosphoprotein</keyword>
<dbReference type="InterPro" id="IPR050595">
    <property type="entry name" value="Bact_response_regulator"/>
</dbReference>
<keyword evidence="4" id="KW-0804">Transcription</keyword>
<accession>A0A1T4WT29</accession>
<dbReference type="STRING" id="1121449.SAMN02745704_01288"/>
<dbReference type="PANTHER" id="PTHR44591:SF14">
    <property type="entry name" value="PROTEIN PILG"/>
    <property type="match status" value="1"/>
</dbReference>
<dbReference type="AlphaFoldDB" id="A0A1T4WT29"/>